<protein>
    <submittedName>
        <fullName evidence="6">MFS transporter</fullName>
    </submittedName>
</protein>
<keyword evidence="2 4" id="KW-1133">Transmembrane helix</keyword>
<organism evidence="6 7">
    <name type="scientific">Candidatus Methylumidiphilus alinenensis</name>
    <dbReference type="NCBI Taxonomy" id="2202197"/>
    <lineage>
        <taxon>Bacteria</taxon>
        <taxon>Pseudomonadati</taxon>
        <taxon>Pseudomonadota</taxon>
        <taxon>Gammaproteobacteria</taxon>
        <taxon>Methylococcales</taxon>
        <taxon>Candidatus Methylumidiphilus</taxon>
    </lineage>
</organism>
<feature type="transmembrane region" description="Helical" evidence="4">
    <location>
        <begin position="103"/>
        <end position="125"/>
    </location>
</feature>
<dbReference type="Gene3D" id="1.20.1250.20">
    <property type="entry name" value="MFS general substrate transporter like domains"/>
    <property type="match status" value="2"/>
</dbReference>
<sequence>MKNRWLIALAGLGIHISIGSVYAWSVFSKPLQKAFGWSLQQANFTFGLAIFTLGVSAAIMGHVVEHRGPRFSGTVSALFWAAGLFGSALATSDTIVSNDARLWLLYLFYGLIGGVGLGTGYVTPVSTLIKWFPDHRGLATGLAIMGFGFASFLGAPVIGHLIEAMGLSATFLILGTVYLIFMLASAAYLEPPPIGWRPRGFIQPDSLKPLRRQIDLMPMTANQAVRTLPFYGLWIMMFINISCGIAVISVASPMAQELIGINAIAAAAIVGMNGLFNGLGRIGWASLSDRIGRPNTYVIFFLIEILAFGFLPSLKEMLAFQVVLYLIMTCYGGGFSTLPAYIGDLFGTHQVSAIHGYVLTAWALAGITGSSLAAFLREETGSYGDMMRIFAGVFIVALSVAIAMRVFVARELVKHHLKYSEVESDAFDVALAEGETDTE</sequence>
<dbReference type="AlphaFoldDB" id="A0A2W4SP67"/>
<keyword evidence="1 4" id="KW-0812">Transmembrane</keyword>
<dbReference type="InterPro" id="IPR050327">
    <property type="entry name" value="Proton-linked_MCT"/>
</dbReference>
<feature type="transmembrane region" description="Helical" evidence="4">
    <location>
        <begin position="44"/>
        <end position="64"/>
    </location>
</feature>
<feature type="transmembrane region" description="Helical" evidence="4">
    <location>
        <begin position="354"/>
        <end position="376"/>
    </location>
</feature>
<feature type="transmembrane region" description="Helical" evidence="4">
    <location>
        <begin position="320"/>
        <end position="342"/>
    </location>
</feature>
<dbReference type="InterPro" id="IPR020846">
    <property type="entry name" value="MFS_dom"/>
</dbReference>
<comment type="caution">
    <text evidence="6">The sequence shown here is derived from an EMBL/GenBank/DDBJ whole genome shotgun (WGS) entry which is preliminary data.</text>
</comment>
<dbReference type="EMBL" id="QJPH01000461">
    <property type="protein sequence ID" value="PZN73287.1"/>
    <property type="molecule type" value="Genomic_DNA"/>
</dbReference>
<evidence type="ECO:0000256" key="2">
    <source>
        <dbReference type="ARBA" id="ARBA00022989"/>
    </source>
</evidence>
<proteinExistence type="predicted"/>
<feature type="transmembrane region" description="Helical" evidence="4">
    <location>
        <begin position="228"/>
        <end position="252"/>
    </location>
</feature>
<feature type="transmembrane region" description="Helical" evidence="4">
    <location>
        <begin position="164"/>
        <end position="189"/>
    </location>
</feature>
<evidence type="ECO:0000313" key="7">
    <source>
        <dbReference type="Proteomes" id="UP000249396"/>
    </source>
</evidence>
<feature type="transmembrane region" description="Helical" evidence="4">
    <location>
        <begin position="137"/>
        <end position="158"/>
    </location>
</feature>
<dbReference type="PROSITE" id="PS50850">
    <property type="entry name" value="MFS"/>
    <property type="match status" value="1"/>
</dbReference>
<dbReference type="InterPro" id="IPR011701">
    <property type="entry name" value="MFS"/>
</dbReference>
<evidence type="ECO:0000256" key="1">
    <source>
        <dbReference type="ARBA" id="ARBA00022692"/>
    </source>
</evidence>
<dbReference type="Proteomes" id="UP000249396">
    <property type="component" value="Unassembled WGS sequence"/>
</dbReference>
<reference evidence="6 7" key="1">
    <citation type="journal article" date="2018" name="Aquat. Microb. Ecol.">
        <title>Gammaproteobacterial methanotrophs dominate.</title>
        <authorList>
            <person name="Rissanen A.J."/>
            <person name="Saarenheimo J."/>
            <person name="Tiirola M."/>
            <person name="Peura S."/>
            <person name="Aalto S.L."/>
            <person name="Karvinen A."/>
            <person name="Nykanen H."/>
        </authorList>
    </citation>
    <scope>NUCLEOTIDE SEQUENCE [LARGE SCALE GENOMIC DNA]</scope>
    <source>
        <strain evidence="6">AMbin10</strain>
    </source>
</reference>
<dbReference type="PANTHER" id="PTHR11360:SF317">
    <property type="entry name" value="MAJOR FACILITATOR SUPERFAMILY (MFS) PROFILE DOMAIN-CONTAINING PROTEIN-RELATED"/>
    <property type="match status" value="1"/>
</dbReference>
<dbReference type="Pfam" id="PF07690">
    <property type="entry name" value="MFS_1"/>
    <property type="match status" value="1"/>
</dbReference>
<dbReference type="PANTHER" id="PTHR11360">
    <property type="entry name" value="MONOCARBOXYLATE TRANSPORTER"/>
    <property type="match status" value="1"/>
</dbReference>
<dbReference type="GO" id="GO:0022857">
    <property type="term" value="F:transmembrane transporter activity"/>
    <property type="evidence" value="ECO:0007669"/>
    <property type="project" value="InterPro"/>
</dbReference>
<name>A0A2W4SP67_9GAMM</name>
<accession>A0A2W4SP67</accession>
<feature type="domain" description="Major facilitator superfamily (MFS) profile" evidence="5">
    <location>
        <begin position="3"/>
        <end position="414"/>
    </location>
</feature>
<evidence type="ECO:0000313" key="6">
    <source>
        <dbReference type="EMBL" id="PZN73287.1"/>
    </source>
</evidence>
<keyword evidence="3 4" id="KW-0472">Membrane</keyword>
<gene>
    <name evidence="6" type="ORF">DM484_22905</name>
</gene>
<dbReference type="SUPFAM" id="SSF103473">
    <property type="entry name" value="MFS general substrate transporter"/>
    <property type="match status" value="1"/>
</dbReference>
<evidence type="ECO:0000256" key="3">
    <source>
        <dbReference type="ARBA" id="ARBA00023136"/>
    </source>
</evidence>
<evidence type="ECO:0000256" key="4">
    <source>
        <dbReference type="SAM" id="Phobius"/>
    </source>
</evidence>
<dbReference type="InterPro" id="IPR036259">
    <property type="entry name" value="MFS_trans_sf"/>
</dbReference>
<feature type="transmembrane region" description="Helical" evidence="4">
    <location>
        <begin position="258"/>
        <end position="276"/>
    </location>
</feature>
<feature type="transmembrane region" description="Helical" evidence="4">
    <location>
        <begin position="388"/>
        <end position="408"/>
    </location>
</feature>
<dbReference type="CDD" id="cd17353">
    <property type="entry name" value="MFS_OFA_like"/>
    <property type="match status" value="1"/>
</dbReference>
<evidence type="ECO:0000259" key="5">
    <source>
        <dbReference type="PROSITE" id="PS50850"/>
    </source>
</evidence>
<feature type="transmembrane region" description="Helical" evidence="4">
    <location>
        <begin position="297"/>
        <end position="314"/>
    </location>
</feature>